<evidence type="ECO:0000313" key="5">
    <source>
        <dbReference type="Proteomes" id="UP000230638"/>
    </source>
</evidence>
<evidence type="ECO:0000259" key="3">
    <source>
        <dbReference type="Pfam" id="PF02525"/>
    </source>
</evidence>
<dbReference type="PANTHER" id="PTHR10204">
    <property type="entry name" value="NAD P H OXIDOREDUCTASE-RELATED"/>
    <property type="match status" value="1"/>
</dbReference>
<dbReference type="GO" id="GO:0005829">
    <property type="term" value="C:cytosol"/>
    <property type="evidence" value="ECO:0007669"/>
    <property type="project" value="TreeGrafter"/>
</dbReference>
<dbReference type="Gene3D" id="3.40.50.360">
    <property type="match status" value="1"/>
</dbReference>
<evidence type="ECO:0000256" key="2">
    <source>
        <dbReference type="ARBA" id="ARBA00023002"/>
    </source>
</evidence>
<dbReference type="GO" id="GO:0003955">
    <property type="term" value="F:NAD(P)H dehydrogenase (quinone) activity"/>
    <property type="evidence" value="ECO:0007669"/>
    <property type="project" value="TreeGrafter"/>
</dbReference>
<organism evidence="4 5">
    <name type="scientific">Candidatus Lloydbacteria bacterium CG22_combo_CG10-13_8_21_14_all_47_15</name>
    <dbReference type="NCBI Taxonomy" id="1974635"/>
    <lineage>
        <taxon>Bacteria</taxon>
        <taxon>Candidatus Lloydiibacteriota</taxon>
    </lineage>
</organism>
<dbReference type="PANTHER" id="PTHR10204:SF34">
    <property type="entry name" value="NAD(P)H DEHYDROGENASE [QUINONE] 1 ISOFORM 1"/>
    <property type="match status" value="1"/>
</dbReference>
<dbReference type="SUPFAM" id="SSF52218">
    <property type="entry name" value="Flavoproteins"/>
    <property type="match status" value="1"/>
</dbReference>
<evidence type="ECO:0000256" key="1">
    <source>
        <dbReference type="ARBA" id="ARBA00006252"/>
    </source>
</evidence>
<sequence length="192" mass="21946">MADKKKKKIFVFLGHTDPETICGFLAEQYASGAEAGGHEVRRVNISDLQFDPILHKGYKEIQELEPDLVRVQEDIKWADHIFIAYPNWWGSMPAKLKGFFDRALLPGFGFNFRDGKHLKYMTGKSARVVVTMDIMPPFFLHTRTALTMRNSILRFCGIAPVRISEIGPVKHTPANKREAWGKQFYDYGKIAV</sequence>
<dbReference type="InterPro" id="IPR051545">
    <property type="entry name" value="NAD(P)H_dehydrogenase_qn"/>
</dbReference>
<gene>
    <name evidence="4" type="ORF">COW88_03450</name>
</gene>
<dbReference type="EMBL" id="PCTL01000033">
    <property type="protein sequence ID" value="PIP73030.1"/>
    <property type="molecule type" value="Genomic_DNA"/>
</dbReference>
<dbReference type="AlphaFoldDB" id="A0A2H0CUG3"/>
<accession>A0A2H0CUG3</accession>
<dbReference type="InterPro" id="IPR003680">
    <property type="entry name" value="Flavodoxin_fold"/>
</dbReference>
<feature type="domain" description="Flavodoxin-like fold" evidence="3">
    <location>
        <begin position="7"/>
        <end position="172"/>
    </location>
</feature>
<dbReference type="Proteomes" id="UP000230638">
    <property type="component" value="Unassembled WGS sequence"/>
</dbReference>
<comment type="caution">
    <text evidence="4">The sequence shown here is derived from an EMBL/GenBank/DDBJ whole genome shotgun (WGS) entry which is preliminary data.</text>
</comment>
<dbReference type="InterPro" id="IPR029039">
    <property type="entry name" value="Flavoprotein-like_sf"/>
</dbReference>
<evidence type="ECO:0000313" key="4">
    <source>
        <dbReference type="EMBL" id="PIP73030.1"/>
    </source>
</evidence>
<proteinExistence type="inferred from homology"/>
<name>A0A2H0CUG3_9BACT</name>
<protein>
    <submittedName>
        <fullName evidence="4">NADPH:quinone reductase</fullName>
    </submittedName>
</protein>
<reference evidence="4 5" key="1">
    <citation type="submission" date="2017-09" db="EMBL/GenBank/DDBJ databases">
        <title>Depth-based differentiation of microbial function through sediment-hosted aquifers and enrichment of novel symbionts in the deep terrestrial subsurface.</title>
        <authorList>
            <person name="Probst A.J."/>
            <person name="Ladd B."/>
            <person name="Jarett J.K."/>
            <person name="Geller-Mcgrath D.E."/>
            <person name="Sieber C.M."/>
            <person name="Emerson J.B."/>
            <person name="Anantharaman K."/>
            <person name="Thomas B.C."/>
            <person name="Malmstrom R."/>
            <person name="Stieglmeier M."/>
            <person name="Klingl A."/>
            <person name="Woyke T."/>
            <person name="Ryan C.M."/>
            <person name="Banfield J.F."/>
        </authorList>
    </citation>
    <scope>NUCLEOTIDE SEQUENCE [LARGE SCALE GENOMIC DNA]</scope>
    <source>
        <strain evidence="4">CG22_combo_CG10-13_8_21_14_all_47_15</strain>
    </source>
</reference>
<dbReference type="Pfam" id="PF02525">
    <property type="entry name" value="Flavodoxin_2"/>
    <property type="match status" value="1"/>
</dbReference>
<keyword evidence="2" id="KW-0560">Oxidoreductase</keyword>
<comment type="similarity">
    <text evidence="1">Belongs to the NAD(P)H dehydrogenase (quinone) family.</text>
</comment>